<organism evidence="1 2">
    <name type="scientific">Schistosoma margrebowiei</name>
    <dbReference type="NCBI Taxonomy" id="48269"/>
    <lineage>
        <taxon>Eukaryota</taxon>
        <taxon>Metazoa</taxon>
        <taxon>Spiralia</taxon>
        <taxon>Lophotrochozoa</taxon>
        <taxon>Platyhelminthes</taxon>
        <taxon>Trematoda</taxon>
        <taxon>Digenea</taxon>
        <taxon>Strigeidida</taxon>
        <taxon>Schistosomatoidea</taxon>
        <taxon>Schistosomatidae</taxon>
        <taxon>Schistosoma</taxon>
    </lineage>
</organism>
<keyword evidence="2" id="KW-1185">Reference proteome</keyword>
<reference evidence="1 2" key="1">
    <citation type="submission" date="2018-11" db="EMBL/GenBank/DDBJ databases">
        <authorList>
            <consortium name="Pathogen Informatics"/>
        </authorList>
    </citation>
    <scope>NUCLEOTIDE SEQUENCE [LARGE SCALE GENOMIC DNA]</scope>
    <source>
        <strain evidence="1 2">Zambia</strain>
    </source>
</reference>
<name>A0A183MW15_9TREM</name>
<protein>
    <submittedName>
        <fullName evidence="1">Uncharacterized protein</fullName>
    </submittedName>
</protein>
<accession>A0A183MW15</accession>
<proteinExistence type="predicted"/>
<evidence type="ECO:0000313" key="2">
    <source>
        <dbReference type="Proteomes" id="UP000277204"/>
    </source>
</evidence>
<evidence type="ECO:0000313" key="1">
    <source>
        <dbReference type="EMBL" id="VDP34794.1"/>
    </source>
</evidence>
<dbReference type="AlphaFoldDB" id="A0A183MW15"/>
<sequence>MVVGRSQQETLDPGFVLLGTRQQGVLVNVLNESYSDQINDIILPDMRSSHDSCITKEVIYKYVEDMSIALIPDQISDVIIPDMVCSSDSHISDEISYKSEENMLNEPKHDQRHDVESISEESNLDVISNIICSHNAFVSCEELVQCKARVLNELDLDHNSDNFISAVVWPYHEVNFNEYSSQYKKYVLNEAIIEIGNQDILIKIYSSE</sequence>
<dbReference type="EMBL" id="UZAI01018230">
    <property type="protein sequence ID" value="VDP34794.1"/>
    <property type="molecule type" value="Genomic_DNA"/>
</dbReference>
<dbReference type="Proteomes" id="UP000277204">
    <property type="component" value="Unassembled WGS sequence"/>
</dbReference>
<gene>
    <name evidence="1" type="ORF">SMRZ_LOCUS20240</name>
</gene>